<dbReference type="PIRSF" id="PIRSF002741">
    <property type="entry name" value="MppA"/>
    <property type="match status" value="1"/>
</dbReference>
<dbReference type="InterPro" id="IPR000914">
    <property type="entry name" value="SBP_5_dom"/>
</dbReference>
<keyword evidence="4 5" id="KW-0732">Signal</keyword>
<dbReference type="PANTHER" id="PTHR30290:SF10">
    <property type="entry name" value="PERIPLASMIC OLIGOPEPTIDE-BINDING PROTEIN-RELATED"/>
    <property type="match status" value="1"/>
</dbReference>
<name>A0A317FMH0_9PROT</name>
<dbReference type="OrthoDB" id="9803988at2"/>
<evidence type="ECO:0000256" key="1">
    <source>
        <dbReference type="ARBA" id="ARBA00004418"/>
    </source>
</evidence>
<sequence>MNIGKRQAAALLAAAALPASAMAQSAREIRQRTLVIGVPSDPANLEPGTNRAEPIGSEIILNVFDTLVAWKAPAFDTLEGRLAASWTVSADGKVFDFALRPNVKFHDGTACDAAAVKAALERTKAVNPYMRASFDPIAGIEATGPLALRITLKETMPVFLSLLAQPQAAIASPAAWERHGDAFSVNPIGTGPFRFRSYRRDTDVVLEANPDYFRGAPQLLRIIYRIIPDASTRRLELENGGLDIVHQAGQLAAPPVQDVRALRNNPDIEVIEVPSQIIRQLEFNNNRPDSPVADVRVRRAIQHAIDYDGLLSGIFGGTADRVYGPLTSNSWAFDTRMRELAPRHDPAAARRLLAEAGVQPGQLKLTMYSFQGALWGAVATFLQANLAAVGIETTIAQTEFPAYRALHVAGRHEIALDGRQPWYNDPDAHITIGYLSSLADSAMTFRMPKDEALDQLILRAQTEVDFEQRKALYHRVQAEIVARAPAAWLFSPKLIVFRRKGVQGLVVNSAPPLNEYWGVSKG</sequence>
<evidence type="ECO:0000256" key="2">
    <source>
        <dbReference type="ARBA" id="ARBA00005695"/>
    </source>
</evidence>
<dbReference type="Gene3D" id="3.40.190.10">
    <property type="entry name" value="Periplasmic binding protein-like II"/>
    <property type="match status" value="1"/>
</dbReference>
<feature type="chain" id="PRO_5016448067" evidence="5">
    <location>
        <begin position="24"/>
        <end position="522"/>
    </location>
</feature>
<dbReference type="Proteomes" id="UP000245765">
    <property type="component" value="Unassembled WGS sequence"/>
</dbReference>
<organism evidence="7 8">
    <name type="scientific">Falsiroseomonas bella</name>
    <dbReference type="NCBI Taxonomy" id="2184016"/>
    <lineage>
        <taxon>Bacteria</taxon>
        <taxon>Pseudomonadati</taxon>
        <taxon>Pseudomonadota</taxon>
        <taxon>Alphaproteobacteria</taxon>
        <taxon>Acetobacterales</taxon>
        <taxon>Roseomonadaceae</taxon>
        <taxon>Falsiroseomonas</taxon>
    </lineage>
</organism>
<dbReference type="Gene3D" id="3.90.76.10">
    <property type="entry name" value="Dipeptide-binding Protein, Domain 1"/>
    <property type="match status" value="1"/>
</dbReference>
<dbReference type="GO" id="GO:0043190">
    <property type="term" value="C:ATP-binding cassette (ABC) transporter complex"/>
    <property type="evidence" value="ECO:0007669"/>
    <property type="project" value="InterPro"/>
</dbReference>
<dbReference type="GO" id="GO:1904680">
    <property type="term" value="F:peptide transmembrane transporter activity"/>
    <property type="evidence" value="ECO:0007669"/>
    <property type="project" value="TreeGrafter"/>
</dbReference>
<keyword evidence="8" id="KW-1185">Reference proteome</keyword>
<dbReference type="InterPro" id="IPR030678">
    <property type="entry name" value="Peptide/Ni-bd"/>
</dbReference>
<dbReference type="Pfam" id="PF00496">
    <property type="entry name" value="SBP_bac_5"/>
    <property type="match status" value="1"/>
</dbReference>
<accession>A0A317FMH0</accession>
<dbReference type="EMBL" id="QGNA01000001">
    <property type="protein sequence ID" value="PWS39159.1"/>
    <property type="molecule type" value="Genomic_DNA"/>
</dbReference>
<evidence type="ECO:0000256" key="4">
    <source>
        <dbReference type="ARBA" id="ARBA00022729"/>
    </source>
</evidence>
<evidence type="ECO:0000313" key="8">
    <source>
        <dbReference type="Proteomes" id="UP000245765"/>
    </source>
</evidence>
<comment type="subcellular location">
    <subcellularLocation>
        <location evidence="1">Periplasm</location>
    </subcellularLocation>
</comment>
<dbReference type="SUPFAM" id="SSF53850">
    <property type="entry name" value="Periplasmic binding protein-like II"/>
    <property type="match status" value="1"/>
</dbReference>
<dbReference type="AlphaFoldDB" id="A0A317FMH0"/>
<proteinExistence type="inferred from homology"/>
<dbReference type="GO" id="GO:0015833">
    <property type="term" value="P:peptide transport"/>
    <property type="evidence" value="ECO:0007669"/>
    <property type="project" value="TreeGrafter"/>
</dbReference>
<comment type="caution">
    <text evidence="7">The sequence shown here is derived from an EMBL/GenBank/DDBJ whole genome shotgun (WGS) entry which is preliminary data.</text>
</comment>
<comment type="similarity">
    <text evidence="2">Belongs to the bacterial solute-binding protein 5 family.</text>
</comment>
<protein>
    <submittedName>
        <fullName evidence="7">ABC transporter substrate-binding protein</fullName>
    </submittedName>
</protein>
<evidence type="ECO:0000256" key="5">
    <source>
        <dbReference type="SAM" id="SignalP"/>
    </source>
</evidence>
<dbReference type="Gene3D" id="3.10.105.10">
    <property type="entry name" value="Dipeptide-binding Protein, Domain 3"/>
    <property type="match status" value="1"/>
</dbReference>
<reference evidence="8" key="1">
    <citation type="submission" date="2018-05" db="EMBL/GenBank/DDBJ databases">
        <authorList>
            <person name="Du Z."/>
            <person name="Wang X."/>
        </authorList>
    </citation>
    <scope>NUCLEOTIDE SEQUENCE [LARGE SCALE GENOMIC DNA]</scope>
    <source>
        <strain evidence="8">CQN31</strain>
    </source>
</reference>
<dbReference type="RefSeq" id="WP_109869780.1">
    <property type="nucleotide sequence ID" value="NZ_QGNA01000001.1"/>
</dbReference>
<evidence type="ECO:0000256" key="3">
    <source>
        <dbReference type="ARBA" id="ARBA00022448"/>
    </source>
</evidence>
<keyword evidence="3" id="KW-0813">Transport</keyword>
<feature type="signal peptide" evidence="5">
    <location>
        <begin position="1"/>
        <end position="23"/>
    </location>
</feature>
<dbReference type="GO" id="GO:0030288">
    <property type="term" value="C:outer membrane-bounded periplasmic space"/>
    <property type="evidence" value="ECO:0007669"/>
    <property type="project" value="UniProtKB-ARBA"/>
</dbReference>
<evidence type="ECO:0000313" key="7">
    <source>
        <dbReference type="EMBL" id="PWS39159.1"/>
    </source>
</evidence>
<evidence type="ECO:0000259" key="6">
    <source>
        <dbReference type="Pfam" id="PF00496"/>
    </source>
</evidence>
<dbReference type="CDD" id="cd00995">
    <property type="entry name" value="PBP2_NikA_DppA_OppA_like"/>
    <property type="match status" value="1"/>
</dbReference>
<dbReference type="PANTHER" id="PTHR30290">
    <property type="entry name" value="PERIPLASMIC BINDING COMPONENT OF ABC TRANSPORTER"/>
    <property type="match status" value="1"/>
</dbReference>
<feature type="domain" description="Solute-binding protein family 5" evidence="6">
    <location>
        <begin position="78"/>
        <end position="430"/>
    </location>
</feature>
<dbReference type="InterPro" id="IPR039424">
    <property type="entry name" value="SBP_5"/>
</dbReference>
<gene>
    <name evidence="7" type="ORF">DFH01_07955</name>
</gene>